<feature type="binding site" evidence="7 10">
    <location>
        <position position="358"/>
    </location>
    <ligand>
        <name>Mg(2+)</name>
        <dbReference type="ChEBI" id="CHEBI:18420"/>
    </ligand>
</feature>
<dbReference type="InterPro" id="IPR017932">
    <property type="entry name" value="GATase_2_dom"/>
</dbReference>
<feature type="region of interest" description="Disordered" evidence="11">
    <location>
        <begin position="502"/>
        <end position="523"/>
    </location>
</feature>
<dbReference type="SUPFAM" id="SSF53271">
    <property type="entry name" value="PRTase-like"/>
    <property type="match status" value="1"/>
</dbReference>
<dbReference type="HAMAP" id="MF_01931">
    <property type="entry name" value="PurF"/>
    <property type="match status" value="1"/>
</dbReference>
<organism evidence="13 14">
    <name type="scientific">Pseudoscardovia suis</name>
    <dbReference type="NCBI Taxonomy" id="987063"/>
    <lineage>
        <taxon>Bacteria</taxon>
        <taxon>Bacillati</taxon>
        <taxon>Actinomycetota</taxon>
        <taxon>Actinomycetes</taxon>
        <taxon>Bifidobacteriales</taxon>
        <taxon>Bifidobacteriaceae</taxon>
        <taxon>Pseudoscardovia</taxon>
    </lineage>
</organism>
<dbReference type="PIRSF" id="PIRSF000485">
    <property type="entry name" value="Amd_phspho_trans"/>
    <property type="match status" value="1"/>
</dbReference>
<dbReference type="EMBL" id="MWWQ01000005">
    <property type="protein sequence ID" value="OZG53003.1"/>
    <property type="molecule type" value="Genomic_DNA"/>
</dbReference>
<dbReference type="InterPro" id="IPR029057">
    <property type="entry name" value="PRTase-like"/>
</dbReference>
<comment type="caution">
    <text evidence="13">The sequence shown here is derived from an EMBL/GenBank/DDBJ whole genome shotgun (WGS) entry which is preliminary data.</text>
</comment>
<dbReference type="CDD" id="cd00715">
    <property type="entry name" value="GPATase_N"/>
    <property type="match status" value="1"/>
</dbReference>
<sequence>MSAELEGLHEECGIFGVWGHPDAAKLTYFGLHALQHRGQEGAGIVSSGNGHLTGYRGLGLLSQVFEDERSLERLTGDKAIGHVRYATSGSGALSNIQPFIFRFHDGDVALCHNGNLTNCPTLRRQLEDEGAIFHSNSDTEVLMHLIRRSKQPNFIEKLKESLNIVHGGFAYLLMTEDAMIGALDPNGFRPLSIGQLQNGAYVLASETCALDTVGAEFIRDIEPGEIVIVDDSGYRIEKYTEHTQKAICSMEFIYFARPDSNIDGVNVHSARKRAGARLAKEAPVDADMVVAVPNSSLSAASGYSEASGIPNEMGLVKNQYVARTFIQPTQELREQGVRMKLSAVRGVVKGKRVIVIDDSIVRGTTSRRIVQLLREAGASEVHMRIASPPLRYPCYYGIDISRTSELIAAHKSVEEIREYIGADSLAFLSIDGLVETIGLNADAPYGGLCVAYFNGDYPTSLDDYEQEFLASISPEDRARLTRFAREDSNYVGNEFSSAAAFSAKNAGRQQDDTETNSRISVAE</sequence>
<dbReference type="EC" id="2.4.2.14" evidence="7"/>
<comment type="similarity">
    <text evidence="2 7 8">In the C-terminal section; belongs to the purine/pyrimidine phosphoribosyltransferase family.</text>
</comment>
<gene>
    <name evidence="7" type="primary">purF</name>
    <name evidence="13" type="ORF">PSSU_0621</name>
</gene>
<dbReference type="PROSITE" id="PS51278">
    <property type="entry name" value="GATASE_TYPE_2"/>
    <property type="match status" value="1"/>
</dbReference>
<dbReference type="OrthoDB" id="9801213at2"/>
<dbReference type="GO" id="GO:0004044">
    <property type="term" value="F:amidophosphoribosyltransferase activity"/>
    <property type="evidence" value="ECO:0007669"/>
    <property type="project" value="UniProtKB-UniRule"/>
</dbReference>
<reference evidence="13 14" key="1">
    <citation type="journal article" date="2017" name="BMC Genomics">
        <title>Comparative genomic and phylogenomic analyses of the Bifidobacteriaceae family.</title>
        <authorList>
            <person name="Lugli G.A."/>
            <person name="Milani C."/>
            <person name="Turroni F."/>
            <person name="Duranti S."/>
            <person name="Mancabelli L."/>
            <person name="Mangifesta M."/>
            <person name="Ferrario C."/>
            <person name="Modesto M."/>
            <person name="Mattarelli P."/>
            <person name="Jiri K."/>
            <person name="van Sinderen D."/>
            <person name="Ventura M."/>
        </authorList>
    </citation>
    <scope>NUCLEOTIDE SEQUENCE [LARGE SCALE GENOMIC DNA]</scope>
    <source>
        <strain evidence="13 14">DSM 24744</strain>
    </source>
</reference>
<keyword evidence="3 7" id="KW-0328">Glycosyltransferase</keyword>
<feature type="active site" description="Nucleophile" evidence="7 9">
    <location>
        <position position="12"/>
    </location>
</feature>
<dbReference type="GO" id="GO:0006189">
    <property type="term" value="P:'de novo' IMP biosynthetic process"/>
    <property type="evidence" value="ECO:0007669"/>
    <property type="project" value="UniProtKB-UniRule"/>
</dbReference>
<protein>
    <recommendedName>
        <fullName evidence="7">Amidophosphoribosyltransferase</fullName>
        <shortName evidence="7">ATase</shortName>
        <ecNumber evidence="7">2.4.2.14</ecNumber>
    </recommendedName>
    <alternativeName>
        <fullName evidence="7">Glutamine phosphoribosylpyrophosphate amidotransferase</fullName>
        <shortName evidence="7">GPATase</shortName>
    </alternativeName>
</protein>
<evidence type="ECO:0000256" key="6">
    <source>
        <dbReference type="ARBA" id="ARBA00022962"/>
    </source>
</evidence>
<evidence type="ECO:0000256" key="9">
    <source>
        <dbReference type="PIRSR" id="PIRSR000485-1"/>
    </source>
</evidence>
<evidence type="ECO:0000256" key="4">
    <source>
        <dbReference type="ARBA" id="ARBA00022679"/>
    </source>
</evidence>
<dbReference type="Pfam" id="PF13537">
    <property type="entry name" value="GATase_7"/>
    <property type="match status" value="1"/>
</dbReference>
<proteinExistence type="inferred from homology"/>
<keyword evidence="5 7" id="KW-0658">Purine biosynthesis</keyword>
<comment type="catalytic activity">
    <reaction evidence="7 8">
        <text>5-phospho-beta-D-ribosylamine + L-glutamate + diphosphate = 5-phospho-alpha-D-ribose 1-diphosphate + L-glutamine + H2O</text>
        <dbReference type="Rhea" id="RHEA:14905"/>
        <dbReference type="ChEBI" id="CHEBI:15377"/>
        <dbReference type="ChEBI" id="CHEBI:29985"/>
        <dbReference type="ChEBI" id="CHEBI:33019"/>
        <dbReference type="ChEBI" id="CHEBI:58017"/>
        <dbReference type="ChEBI" id="CHEBI:58359"/>
        <dbReference type="ChEBI" id="CHEBI:58681"/>
        <dbReference type="EC" id="2.4.2.14"/>
    </reaction>
</comment>
<dbReference type="GO" id="GO:0009113">
    <property type="term" value="P:purine nucleobase biosynthetic process"/>
    <property type="evidence" value="ECO:0007669"/>
    <property type="project" value="UniProtKB-UniRule"/>
</dbReference>
<feature type="binding site" evidence="7 10">
    <location>
        <position position="357"/>
    </location>
    <ligand>
        <name>Mg(2+)</name>
        <dbReference type="ChEBI" id="CHEBI:18420"/>
    </ligand>
</feature>
<comment type="pathway">
    <text evidence="1 7 8">Purine metabolism; IMP biosynthesis via de novo pathway; N(1)-(5-phospho-D-ribosyl)glycinamide from 5-phospho-alpha-D-ribose 1-diphosphate: step 1/2.</text>
</comment>
<evidence type="ECO:0000259" key="12">
    <source>
        <dbReference type="PROSITE" id="PS51278"/>
    </source>
</evidence>
<feature type="binding site" evidence="7 10">
    <location>
        <position position="295"/>
    </location>
    <ligand>
        <name>Mg(2+)</name>
        <dbReference type="ChEBI" id="CHEBI:18420"/>
    </ligand>
</feature>
<dbReference type="AlphaFoldDB" id="A0A261F1Q9"/>
<evidence type="ECO:0000256" key="7">
    <source>
        <dbReference type="HAMAP-Rule" id="MF_01931"/>
    </source>
</evidence>
<accession>A0A261F1Q9</accession>
<dbReference type="InterPro" id="IPR035584">
    <property type="entry name" value="PurF_N"/>
</dbReference>
<keyword evidence="6 7" id="KW-0315">Glutamine amidotransferase</keyword>
<dbReference type="RefSeq" id="WP_094690908.1">
    <property type="nucleotide sequence ID" value="NZ_MWWQ01000005.1"/>
</dbReference>
<evidence type="ECO:0000313" key="14">
    <source>
        <dbReference type="Proteomes" id="UP000216454"/>
    </source>
</evidence>
<name>A0A261F1Q9_9BIFI</name>
<evidence type="ECO:0000256" key="2">
    <source>
        <dbReference type="ARBA" id="ARBA00010138"/>
    </source>
</evidence>
<keyword evidence="7 10" id="KW-0479">Metal-binding</keyword>
<dbReference type="InterPro" id="IPR005854">
    <property type="entry name" value="PurF"/>
</dbReference>
<keyword evidence="7 10" id="KW-0460">Magnesium</keyword>
<dbReference type="NCBIfam" id="TIGR01134">
    <property type="entry name" value="purF"/>
    <property type="match status" value="1"/>
</dbReference>
<comment type="cofactor">
    <cofactor evidence="7 10">
        <name>Mg(2+)</name>
        <dbReference type="ChEBI" id="CHEBI:18420"/>
    </cofactor>
    <text evidence="7 10">Binds 1 Mg(2+) ion per subunit.</text>
</comment>
<keyword evidence="14" id="KW-1185">Reference proteome</keyword>
<evidence type="ECO:0000256" key="3">
    <source>
        <dbReference type="ARBA" id="ARBA00022676"/>
    </source>
</evidence>
<evidence type="ECO:0000256" key="11">
    <source>
        <dbReference type="SAM" id="MobiDB-lite"/>
    </source>
</evidence>
<dbReference type="Proteomes" id="UP000216454">
    <property type="component" value="Unassembled WGS sequence"/>
</dbReference>
<comment type="function">
    <text evidence="7">Catalyzes the formation of phosphoribosylamine from phosphoribosylpyrophosphate (PRPP) and glutamine.</text>
</comment>
<evidence type="ECO:0000256" key="8">
    <source>
        <dbReference type="PIRNR" id="PIRNR000485"/>
    </source>
</evidence>
<dbReference type="InterPro" id="IPR000836">
    <property type="entry name" value="PRTase_dom"/>
</dbReference>
<dbReference type="Pfam" id="PF00156">
    <property type="entry name" value="Pribosyltran"/>
    <property type="match status" value="1"/>
</dbReference>
<evidence type="ECO:0000313" key="13">
    <source>
        <dbReference type="EMBL" id="OZG53003.1"/>
    </source>
</evidence>
<dbReference type="GO" id="GO:0000287">
    <property type="term" value="F:magnesium ion binding"/>
    <property type="evidence" value="ECO:0007669"/>
    <property type="project" value="UniProtKB-UniRule"/>
</dbReference>
<dbReference type="CDD" id="cd06223">
    <property type="entry name" value="PRTases_typeI"/>
    <property type="match status" value="1"/>
</dbReference>
<evidence type="ECO:0000256" key="10">
    <source>
        <dbReference type="PIRSR" id="PIRSR000485-2"/>
    </source>
</evidence>
<dbReference type="Gene3D" id="3.60.20.10">
    <property type="entry name" value="Glutamine Phosphoribosylpyrophosphate, subunit 1, domain 1"/>
    <property type="match status" value="1"/>
</dbReference>
<evidence type="ECO:0000256" key="1">
    <source>
        <dbReference type="ARBA" id="ARBA00005209"/>
    </source>
</evidence>
<dbReference type="Gene3D" id="3.40.50.2020">
    <property type="match status" value="1"/>
</dbReference>
<dbReference type="PANTHER" id="PTHR11907">
    <property type="entry name" value="AMIDOPHOSPHORIBOSYLTRANSFERASE"/>
    <property type="match status" value="1"/>
</dbReference>
<evidence type="ECO:0000256" key="5">
    <source>
        <dbReference type="ARBA" id="ARBA00022755"/>
    </source>
</evidence>
<feature type="domain" description="Glutamine amidotransferase type-2" evidence="12">
    <location>
        <begin position="12"/>
        <end position="232"/>
    </location>
</feature>
<dbReference type="SUPFAM" id="SSF56235">
    <property type="entry name" value="N-terminal nucleophile aminohydrolases (Ntn hydrolases)"/>
    <property type="match status" value="1"/>
</dbReference>
<dbReference type="UniPathway" id="UPA00074">
    <property type="reaction ID" value="UER00124"/>
</dbReference>
<comment type="caution">
    <text evidence="7">Lacks conserved residue(s) required for the propagation of feature annotation.</text>
</comment>
<keyword evidence="4 7" id="KW-0808">Transferase</keyword>
<dbReference type="InterPro" id="IPR029055">
    <property type="entry name" value="Ntn_hydrolases_N"/>
</dbReference>